<dbReference type="RefSeq" id="WP_093731052.1">
    <property type="nucleotide sequence ID" value="NZ_FMYW01000017.1"/>
</dbReference>
<sequence length="281" mass="29956">MRDIDVKEVTRAVAECCIDSCNNLPEGVLKKLEAARKEEISPLGCQVLDTIIENAKLANKKQVPLCQDTGLTVVYIDIGQEVHFTGGDLWEAIHAGVAKGYTEGYLRKSSVDDPVFLRKNTQDNTPAIIHCRIVPGDKVHLVILPKGCGSENMSQLRMLKPADGLEGIINFVLEAVRTAGPNPCPPVTVGVGVGGNAEKATELAKFALARKIGEHNTNPEYAKLEDDLLALVNKTGVGPAGLGGKTTALAVNVEYAPTHIGGMPCAVIFNCHAARRSEATI</sequence>
<dbReference type="OrthoDB" id="9798978at2"/>
<dbReference type="InterPro" id="IPR051208">
    <property type="entry name" value="Class-I_Fumarase/Tartrate_DH"/>
</dbReference>
<comment type="similarity">
    <text evidence="1">Belongs to the class-I fumarase family.</text>
</comment>
<name>A0A1G6NY71_9FIRM</name>
<evidence type="ECO:0000256" key="2">
    <source>
        <dbReference type="ARBA" id="ARBA00022485"/>
    </source>
</evidence>
<keyword evidence="2" id="KW-0004">4Fe-4S</keyword>
<evidence type="ECO:0000256" key="4">
    <source>
        <dbReference type="ARBA" id="ARBA00023004"/>
    </source>
</evidence>
<evidence type="ECO:0000313" key="9">
    <source>
        <dbReference type="Proteomes" id="UP000198943"/>
    </source>
</evidence>
<evidence type="ECO:0000256" key="6">
    <source>
        <dbReference type="ARBA" id="ARBA00023239"/>
    </source>
</evidence>
<evidence type="ECO:0000259" key="7">
    <source>
        <dbReference type="Pfam" id="PF05681"/>
    </source>
</evidence>
<dbReference type="NCBIfam" id="TIGR00722">
    <property type="entry name" value="ttdA_fumA_fumB"/>
    <property type="match status" value="1"/>
</dbReference>
<gene>
    <name evidence="8" type="ORF">SAMN04487864_11719</name>
</gene>
<dbReference type="PANTHER" id="PTHR30389:SF17">
    <property type="entry name" value="L(+)-TARTRATE DEHYDRATASE SUBUNIT ALPHA-RELATED"/>
    <property type="match status" value="1"/>
</dbReference>
<keyword evidence="4" id="KW-0408">Iron</keyword>
<keyword evidence="6" id="KW-0456">Lyase</keyword>
<dbReference type="AlphaFoldDB" id="A0A1G6NY71"/>
<dbReference type="GO" id="GO:0046872">
    <property type="term" value="F:metal ion binding"/>
    <property type="evidence" value="ECO:0007669"/>
    <property type="project" value="UniProtKB-KW"/>
</dbReference>
<proteinExistence type="inferred from homology"/>
<dbReference type="PANTHER" id="PTHR30389">
    <property type="entry name" value="FUMARATE HYDRATASE-RELATED"/>
    <property type="match status" value="1"/>
</dbReference>
<accession>A0A1G6NY71</accession>
<keyword evidence="9" id="KW-1185">Reference proteome</keyword>
<keyword evidence="3" id="KW-0479">Metal-binding</keyword>
<keyword evidence="5" id="KW-0411">Iron-sulfur</keyword>
<dbReference type="EMBL" id="FMYW01000017">
    <property type="protein sequence ID" value="SDC72196.1"/>
    <property type="molecule type" value="Genomic_DNA"/>
</dbReference>
<evidence type="ECO:0000313" key="8">
    <source>
        <dbReference type="EMBL" id="SDC72196.1"/>
    </source>
</evidence>
<dbReference type="Proteomes" id="UP000198943">
    <property type="component" value="Unassembled WGS sequence"/>
</dbReference>
<feature type="domain" description="Fe-S hydro-lyase tartrate dehydratase alpha-type catalytic" evidence="7">
    <location>
        <begin position="11"/>
        <end position="279"/>
    </location>
</feature>
<dbReference type="GO" id="GO:0016829">
    <property type="term" value="F:lyase activity"/>
    <property type="evidence" value="ECO:0007669"/>
    <property type="project" value="UniProtKB-KW"/>
</dbReference>
<dbReference type="GO" id="GO:0051539">
    <property type="term" value="F:4 iron, 4 sulfur cluster binding"/>
    <property type="evidence" value="ECO:0007669"/>
    <property type="project" value="UniProtKB-KW"/>
</dbReference>
<dbReference type="Pfam" id="PF05681">
    <property type="entry name" value="Fumerase"/>
    <property type="match status" value="1"/>
</dbReference>
<evidence type="ECO:0000256" key="3">
    <source>
        <dbReference type="ARBA" id="ARBA00022723"/>
    </source>
</evidence>
<evidence type="ECO:0000256" key="5">
    <source>
        <dbReference type="ARBA" id="ARBA00023014"/>
    </source>
</evidence>
<dbReference type="InterPro" id="IPR004646">
    <property type="entry name" value="Fe-S_hydro-lyase_TtdA-typ_cat"/>
</dbReference>
<organism evidence="8 9">
    <name type="scientific">Succiniclasticum ruminis</name>
    <dbReference type="NCBI Taxonomy" id="40841"/>
    <lineage>
        <taxon>Bacteria</taxon>
        <taxon>Bacillati</taxon>
        <taxon>Bacillota</taxon>
        <taxon>Negativicutes</taxon>
        <taxon>Acidaminococcales</taxon>
        <taxon>Acidaminococcaceae</taxon>
        <taxon>Succiniclasticum</taxon>
    </lineage>
</organism>
<dbReference type="NCBIfam" id="NF004885">
    <property type="entry name" value="PRK06246.1"/>
    <property type="match status" value="1"/>
</dbReference>
<protein>
    <submittedName>
        <fullName evidence="8">Fumarase, class I alpha subunit</fullName>
    </submittedName>
</protein>
<evidence type="ECO:0000256" key="1">
    <source>
        <dbReference type="ARBA" id="ARBA00008876"/>
    </source>
</evidence>
<reference evidence="9" key="1">
    <citation type="submission" date="2016-10" db="EMBL/GenBank/DDBJ databases">
        <authorList>
            <person name="Varghese N."/>
            <person name="Submissions S."/>
        </authorList>
    </citation>
    <scope>NUCLEOTIDE SEQUENCE [LARGE SCALE GENOMIC DNA]</scope>
    <source>
        <strain evidence="9">DSM 11005</strain>
    </source>
</reference>